<evidence type="ECO:0000313" key="1">
    <source>
        <dbReference type="EMBL" id="OGL40677.1"/>
    </source>
</evidence>
<reference evidence="1 2" key="1">
    <citation type="journal article" date="2016" name="Nat. Commun.">
        <title>Thousands of microbial genomes shed light on interconnected biogeochemical processes in an aquifer system.</title>
        <authorList>
            <person name="Anantharaman K."/>
            <person name="Brown C.T."/>
            <person name="Hug L.A."/>
            <person name="Sharon I."/>
            <person name="Castelle C.J."/>
            <person name="Probst A.J."/>
            <person name="Thomas B.C."/>
            <person name="Singh A."/>
            <person name="Wilkins M.J."/>
            <person name="Karaoz U."/>
            <person name="Brodie E.L."/>
            <person name="Williams K.H."/>
            <person name="Hubbard S.S."/>
            <person name="Banfield J.F."/>
        </authorList>
    </citation>
    <scope>NUCLEOTIDE SEQUENCE [LARGE SCALE GENOMIC DNA]</scope>
</reference>
<organism evidence="1 2">
    <name type="scientific">Candidatus Schekmanbacteria bacterium GWA2_38_11</name>
    <dbReference type="NCBI Taxonomy" id="1817876"/>
    <lineage>
        <taxon>Bacteria</taxon>
        <taxon>Candidatus Schekmaniibacteriota</taxon>
    </lineage>
</organism>
<gene>
    <name evidence="1" type="ORF">A2042_06520</name>
</gene>
<sequence>MGEKDLKKNLDFINENKESLLKEHKNKFILVFEEKLVDSYDSYERAAEEGVRLYGVDANFLVYHLVEKEPLNFIMEAEL</sequence>
<evidence type="ECO:0008006" key="3">
    <source>
        <dbReference type="Google" id="ProtNLM"/>
    </source>
</evidence>
<accession>A0A1F7RIB4</accession>
<evidence type="ECO:0000313" key="2">
    <source>
        <dbReference type="Proteomes" id="UP000178526"/>
    </source>
</evidence>
<dbReference type="Proteomes" id="UP000178526">
    <property type="component" value="Unassembled WGS sequence"/>
</dbReference>
<proteinExistence type="predicted"/>
<dbReference type="EMBL" id="MGDB01000093">
    <property type="protein sequence ID" value="OGL40677.1"/>
    <property type="molecule type" value="Genomic_DNA"/>
</dbReference>
<dbReference type="AlphaFoldDB" id="A0A1F7RIB4"/>
<protein>
    <recommendedName>
        <fullName evidence="3">DUF5678 domain-containing protein</fullName>
    </recommendedName>
</protein>
<comment type="caution">
    <text evidence="1">The sequence shown here is derived from an EMBL/GenBank/DDBJ whole genome shotgun (WGS) entry which is preliminary data.</text>
</comment>
<name>A0A1F7RIB4_9BACT</name>